<dbReference type="EMBL" id="JYDQ01000013">
    <property type="protein sequence ID" value="KRY21784.1"/>
    <property type="molecule type" value="Genomic_DNA"/>
</dbReference>
<evidence type="ECO:0000256" key="1">
    <source>
        <dbReference type="SAM" id="MobiDB-lite"/>
    </source>
</evidence>
<accession>A0A0V1AAH0</accession>
<comment type="caution">
    <text evidence="3">The sequence shown here is derived from an EMBL/GenBank/DDBJ whole genome shotgun (WGS) entry which is preliminary data.</text>
</comment>
<evidence type="ECO:0000313" key="4">
    <source>
        <dbReference type="Proteomes" id="UP000054783"/>
    </source>
</evidence>
<feature type="region of interest" description="Disordered" evidence="1">
    <location>
        <begin position="117"/>
        <end position="143"/>
    </location>
</feature>
<dbReference type="OrthoDB" id="5926186at2759"/>
<evidence type="ECO:0000256" key="2">
    <source>
        <dbReference type="SAM" id="SignalP"/>
    </source>
</evidence>
<organism evidence="3 4">
    <name type="scientific">Trichinella patagoniensis</name>
    <dbReference type="NCBI Taxonomy" id="990121"/>
    <lineage>
        <taxon>Eukaryota</taxon>
        <taxon>Metazoa</taxon>
        <taxon>Ecdysozoa</taxon>
        <taxon>Nematoda</taxon>
        <taxon>Enoplea</taxon>
        <taxon>Dorylaimia</taxon>
        <taxon>Trichinellida</taxon>
        <taxon>Trichinellidae</taxon>
        <taxon>Trichinella</taxon>
    </lineage>
</organism>
<keyword evidence="2" id="KW-0732">Signal</keyword>
<proteinExistence type="predicted"/>
<keyword evidence="4" id="KW-1185">Reference proteome</keyword>
<dbReference type="Proteomes" id="UP000054783">
    <property type="component" value="Unassembled WGS sequence"/>
</dbReference>
<feature type="signal peptide" evidence="2">
    <location>
        <begin position="1"/>
        <end position="26"/>
    </location>
</feature>
<protein>
    <submittedName>
        <fullName evidence="3">Uncharacterized protein</fullName>
    </submittedName>
</protein>
<name>A0A0V1AAH0_9BILA</name>
<reference evidence="3 4" key="1">
    <citation type="submission" date="2015-01" db="EMBL/GenBank/DDBJ databases">
        <title>Evolution of Trichinella species and genotypes.</title>
        <authorList>
            <person name="Korhonen P.K."/>
            <person name="Edoardo P."/>
            <person name="Giuseppe L.R."/>
            <person name="Gasser R.B."/>
        </authorList>
    </citation>
    <scope>NUCLEOTIDE SEQUENCE [LARGE SCALE GENOMIC DNA]</scope>
    <source>
        <strain evidence="3">ISS2496</strain>
    </source>
</reference>
<feature type="chain" id="PRO_5006874470" evidence="2">
    <location>
        <begin position="27"/>
        <end position="143"/>
    </location>
</feature>
<gene>
    <name evidence="3" type="ORF">T12_15529</name>
</gene>
<evidence type="ECO:0000313" key="3">
    <source>
        <dbReference type="EMBL" id="KRY21784.1"/>
    </source>
</evidence>
<sequence length="143" mass="16002">MPEFQMHFHVVCDSFLLCLFAHNGTSDDFLPSFTFPCQLNEKINLMNRYSFPVVATNSFPFQGFPILHLVFQKLGLLYHTQISGSHVPMVVTMMRYIRAACLSDYYINRALKLNTTSPPSPPGTSIIGPNSVADPPSLLSPHP</sequence>
<dbReference type="AlphaFoldDB" id="A0A0V1AAH0"/>